<feature type="compositionally biased region" description="Low complexity" evidence="6">
    <location>
        <begin position="996"/>
        <end position="1006"/>
    </location>
</feature>
<feature type="region of interest" description="Disordered" evidence="6">
    <location>
        <begin position="585"/>
        <end position="620"/>
    </location>
</feature>
<dbReference type="EMBL" id="RWGY01000456">
    <property type="protein sequence ID" value="TVU01331.1"/>
    <property type="molecule type" value="Genomic_DNA"/>
</dbReference>
<comment type="caution">
    <text evidence="8">The sequence shown here is derived from an EMBL/GenBank/DDBJ whole genome shotgun (WGS) entry which is preliminary data.</text>
</comment>
<evidence type="ECO:0000259" key="7">
    <source>
        <dbReference type="PROSITE" id="PS51903"/>
    </source>
</evidence>
<dbReference type="InterPro" id="IPR027417">
    <property type="entry name" value="P-loop_NTPase"/>
</dbReference>
<dbReference type="EMBL" id="RWGY01000013">
    <property type="protein sequence ID" value="TVU27449.1"/>
    <property type="molecule type" value="Genomic_DNA"/>
</dbReference>
<dbReference type="Proteomes" id="UP000324897">
    <property type="component" value="Chromosome 2"/>
</dbReference>
<dbReference type="InterPro" id="IPR003959">
    <property type="entry name" value="ATPase_AAA_core"/>
</dbReference>
<dbReference type="GO" id="GO:0005524">
    <property type="term" value="F:ATP binding"/>
    <property type="evidence" value="ECO:0007669"/>
    <property type="project" value="InterPro"/>
</dbReference>
<evidence type="ECO:0000313" key="9">
    <source>
        <dbReference type="EMBL" id="TVU27449.1"/>
    </source>
</evidence>
<accession>A0A5J9SQT6</accession>
<keyword evidence="2 5" id="KW-0677">Repeat</keyword>
<dbReference type="Gene3D" id="3.40.50.300">
    <property type="entry name" value="P-loop containing nucleotide triphosphate hydrolases"/>
    <property type="match status" value="1"/>
</dbReference>
<dbReference type="InterPro" id="IPR036628">
    <property type="entry name" value="Clp_N_dom_sf"/>
</dbReference>
<evidence type="ECO:0000313" key="8">
    <source>
        <dbReference type="EMBL" id="TVU01331.1"/>
    </source>
</evidence>
<feature type="compositionally biased region" description="Polar residues" evidence="6">
    <location>
        <begin position="961"/>
        <end position="973"/>
    </location>
</feature>
<evidence type="ECO:0000256" key="3">
    <source>
        <dbReference type="ARBA" id="ARBA00023015"/>
    </source>
</evidence>
<dbReference type="Pfam" id="PF23569">
    <property type="entry name" value="NBD_SMAX1"/>
    <property type="match status" value="1"/>
</dbReference>
<dbReference type="Gramene" id="TVU27449">
    <property type="protein sequence ID" value="TVU27449"/>
    <property type="gene ID" value="EJB05_30060"/>
</dbReference>
<feature type="compositionally biased region" description="Acidic residues" evidence="6">
    <location>
        <begin position="981"/>
        <end position="992"/>
    </location>
</feature>
<dbReference type="SUPFAM" id="SSF52540">
    <property type="entry name" value="P-loop containing nucleoside triphosphate hydrolases"/>
    <property type="match status" value="1"/>
</dbReference>
<dbReference type="InterPro" id="IPR051650">
    <property type="entry name" value="SL_signaling_regulator"/>
</dbReference>
<gene>
    <name evidence="9" type="ORF">EJB05_30060</name>
    <name evidence="8" type="ORF">EJB05_53201</name>
</gene>
<dbReference type="Pfam" id="PF07724">
    <property type="entry name" value="AAA_2"/>
    <property type="match status" value="1"/>
</dbReference>
<reference evidence="8 10" key="1">
    <citation type="journal article" date="2019" name="Sci. Rep.">
        <title>A high-quality genome of Eragrostis curvula grass provides insights into Poaceae evolution and supports new strategies to enhance forage quality.</title>
        <authorList>
            <person name="Carballo J."/>
            <person name="Santos B.A.C.M."/>
            <person name="Zappacosta D."/>
            <person name="Garbus I."/>
            <person name="Selva J.P."/>
            <person name="Gallo C.A."/>
            <person name="Diaz A."/>
            <person name="Albertini E."/>
            <person name="Caccamo M."/>
            <person name="Echenique V."/>
        </authorList>
    </citation>
    <scope>NUCLEOTIDE SEQUENCE [LARGE SCALE GENOMIC DNA]</scope>
    <source>
        <strain evidence="10">cv. Victoria</strain>
        <tissue evidence="8">Leaf</tissue>
    </source>
</reference>
<dbReference type="OrthoDB" id="1723324at2759"/>
<sequence>MPTPVAAARQCLAPAAVTALDAAVASARRRAHAQTTSLHLISSLLAPTASPLLRDALARARSAAYSPRLQLKALDLCFAVSLDRLPSSGSSSASSESTSEPPVSNSLMAAIKRSQANQRRNPDTFHFYQPHTPPQSPTAAVKVDLSHLLIAILDDPLVSRVFADAGFRSADIKLAILRPAPPMPLLGRLPTRARPPPLFLCSFAAADDADVPSPAAGLAGPGAGEDNSRRIAEILSRGRNPMLVGVGAASAASEFAAASPYRILHVGPDSINQTDLAVAAATSTGGLIISIGDLKDLVPDDDVQDSSKQRVVSEVTRLLETQRSPPAGGRVWVMGWSATYETYLAFLSKFPLLDKDWDLQLLPVTAVRSAQAQVVMPPATTLSASTPTPTPSTSLMESFVTFGGIFGNPCEANSLTANSCPQALRCQHCNDRYEQEVTTIIKGSGITVEDNHQGGLPSLLQNGSMMGPNSGFDAIKVRDDQMVLNSKILNLQKKWNEYCLRLHQGCQRTNRDPYQLSPHYVGVPAGRERETNASQGPEAIAPLREVIRPSAVSILDTNITAKSISSPSISSQRNDDLELKLQVRQSKSDEHLQDRGVQSQHRNSSNCDNQRDHASPLSTGHVATDLVLGTPRESSSKVSSSAWCKNVKDAERSVNLMPRKADDLNLKPAQLFVPPYTCSRTLMNSGQTSPGALHSAASGGNSAFGQWQRPSPLATQCSDVQNYKLLVERLFKAVGRQEEALSAICQSILRCQSMDRRHGANRRNDIWFSFHGPDSIAKRRVAAALAELMHGSSDNLIYMDLSHQDWGESNFRGKTGTDCIVEELRKRRRAVIFLDNIDKADCLVQDSLSRAIEIGRFHWQGRMVDLNDSIVVLSTRMTRKCKNASLGMEEGHAFSEEKVMAARGHQLKILVVSDAGNITGGLGGKAVVCSGHSVTGSLSSSSVSKRKLNISDGQEMIKELPSTSKRLNRTSSVPFDLNLPVDEDAAHDTDDDSSSHDNSSGSPDGSVESLLHSVDESIDFKPFDFGKLCENMLQAFSNIMSKVLGSDCTLEIHVAAMEQILAAAWASDSEKSPVRAWLEQVFARSLEELKLKCKNKINSTVRLVACEDVMLKDDGFGALLPSRIILDC</sequence>
<evidence type="ECO:0000313" key="10">
    <source>
        <dbReference type="Proteomes" id="UP000324897"/>
    </source>
</evidence>
<dbReference type="PROSITE" id="PS51903">
    <property type="entry name" value="CLP_R"/>
    <property type="match status" value="1"/>
</dbReference>
<evidence type="ECO:0000256" key="6">
    <source>
        <dbReference type="SAM" id="MobiDB-lite"/>
    </source>
</evidence>
<dbReference type="Gene3D" id="1.10.1780.10">
    <property type="entry name" value="Clp, N-terminal domain"/>
    <property type="match status" value="1"/>
</dbReference>
<dbReference type="AlphaFoldDB" id="A0A5J9SQT6"/>
<keyword evidence="3" id="KW-0805">Transcription regulation</keyword>
<keyword evidence="10" id="KW-1185">Reference proteome</keyword>
<evidence type="ECO:0000256" key="4">
    <source>
        <dbReference type="ARBA" id="ARBA00023163"/>
    </source>
</evidence>
<feature type="compositionally biased region" description="Basic and acidic residues" evidence="6">
    <location>
        <begin position="585"/>
        <end position="594"/>
    </location>
</feature>
<dbReference type="PANTHER" id="PTHR43572:SF38">
    <property type="entry name" value="PROTEIN SMAX1-LIKE 6"/>
    <property type="match status" value="1"/>
</dbReference>
<dbReference type="InterPro" id="IPR058954">
    <property type="entry name" value="AAA_lid_SMAX1"/>
</dbReference>
<feature type="domain" description="Clp R" evidence="7">
    <location>
        <begin position="8"/>
        <end position="182"/>
    </location>
</feature>
<evidence type="ECO:0000256" key="5">
    <source>
        <dbReference type="PROSITE-ProRule" id="PRU01251"/>
    </source>
</evidence>
<comment type="similarity">
    <text evidence="1">Belongs to the ClpA/ClpB family.</text>
</comment>
<organism evidence="8 10">
    <name type="scientific">Eragrostis curvula</name>
    <name type="common">weeping love grass</name>
    <dbReference type="NCBI Taxonomy" id="38414"/>
    <lineage>
        <taxon>Eukaryota</taxon>
        <taxon>Viridiplantae</taxon>
        <taxon>Streptophyta</taxon>
        <taxon>Embryophyta</taxon>
        <taxon>Tracheophyta</taxon>
        <taxon>Spermatophyta</taxon>
        <taxon>Magnoliopsida</taxon>
        <taxon>Liliopsida</taxon>
        <taxon>Poales</taxon>
        <taxon>Poaceae</taxon>
        <taxon>PACMAD clade</taxon>
        <taxon>Chloridoideae</taxon>
        <taxon>Eragrostideae</taxon>
        <taxon>Eragrostidinae</taxon>
        <taxon>Eragrostis</taxon>
    </lineage>
</organism>
<evidence type="ECO:0000256" key="1">
    <source>
        <dbReference type="ARBA" id="ARBA00008675"/>
    </source>
</evidence>
<keyword evidence="4" id="KW-0804">Transcription</keyword>
<evidence type="ECO:0000256" key="2">
    <source>
        <dbReference type="ARBA" id="ARBA00022737"/>
    </source>
</evidence>
<dbReference type="GO" id="GO:0016887">
    <property type="term" value="F:ATP hydrolysis activity"/>
    <property type="evidence" value="ECO:0007669"/>
    <property type="project" value="InterPro"/>
</dbReference>
<dbReference type="Gramene" id="TVU01331">
    <property type="protein sequence ID" value="TVU01331"/>
    <property type="gene ID" value="EJB05_53201"/>
</dbReference>
<dbReference type="InterPro" id="IPR004176">
    <property type="entry name" value="Clp_R_N"/>
</dbReference>
<feature type="region of interest" description="Disordered" evidence="6">
    <location>
        <begin position="959"/>
        <end position="1008"/>
    </location>
</feature>
<dbReference type="PANTHER" id="PTHR43572">
    <property type="entry name" value="CHAPERONE PROTEIN CLPD, CHLOROPLASTIC"/>
    <property type="match status" value="1"/>
</dbReference>
<dbReference type="CDD" id="cd19499">
    <property type="entry name" value="RecA-like_ClpB_Hsp104-like"/>
    <property type="match status" value="1"/>
</dbReference>
<feature type="region of interest" description="Disordered" evidence="6">
    <location>
        <begin position="86"/>
        <end position="106"/>
    </location>
</feature>
<dbReference type="InterPro" id="IPR058680">
    <property type="entry name" value="NBD_SMAX1-like"/>
</dbReference>
<feature type="compositionally biased region" description="Polar residues" evidence="6">
    <location>
        <begin position="596"/>
        <end position="608"/>
    </location>
</feature>
<protein>
    <recommendedName>
        <fullName evidence="7">Clp R domain-containing protein</fullName>
    </recommendedName>
</protein>
<name>A0A5J9SQT6_9POAL</name>
<dbReference type="Pfam" id="PF26587">
    <property type="entry name" value="AAA_lid_SMAX1"/>
    <property type="match status" value="1"/>
</dbReference>
<proteinExistence type="inferred from homology"/>